<protein>
    <recommendedName>
        <fullName evidence="4">Lipoprotein</fullName>
    </recommendedName>
</protein>
<evidence type="ECO:0000256" key="1">
    <source>
        <dbReference type="SAM" id="SignalP"/>
    </source>
</evidence>
<dbReference type="EMBL" id="RJNY01000031">
    <property type="protein sequence ID" value="RSI94876.1"/>
    <property type="molecule type" value="Genomic_DNA"/>
</dbReference>
<dbReference type="RefSeq" id="WP_125841439.1">
    <property type="nucleotide sequence ID" value="NZ_RJNY01000031.1"/>
</dbReference>
<dbReference type="Proteomes" id="UP000281657">
    <property type="component" value="Unassembled WGS sequence"/>
</dbReference>
<sequence>MKRSKKFIGLGVALLSLSLLVACGIQSSKNTSTSNDEKTVATSNSAKETITFDTPVVTDDAIESMRTYADYIDLYKKIFDDYFTKAEEGFKGTAMENNDSFTKLKESTQKLFDTQKKLYDLLGSTEIKEADKSKLSQQLKDFRDNLQKQLKALTSQLQ</sequence>
<dbReference type="PROSITE" id="PS51257">
    <property type="entry name" value="PROKAR_LIPOPROTEIN"/>
    <property type="match status" value="1"/>
</dbReference>
<feature type="signal peptide" evidence="1">
    <location>
        <begin position="1"/>
        <end position="21"/>
    </location>
</feature>
<comment type="caution">
    <text evidence="2">The sequence shown here is derived from an EMBL/GenBank/DDBJ whole genome shotgun (WGS) entry which is preliminary data.</text>
</comment>
<evidence type="ECO:0000313" key="2">
    <source>
        <dbReference type="EMBL" id="RSI94876.1"/>
    </source>
</evidence>
<reference evidence="2 3" key="1">
    <citation type="submission" date="2018-11" db="EMBL/GenBank/DDBJ databases">
        <title>Species Designations Belie Phenotypic and Genotypic Heterogeneity in Oral Streptococci.</title>
        <authorList>
            <person name="Velsko I."/>
        </authorList>
    </citation>
    <scope>NUCLEOTIDE SEQUENCE [LARGE SCALE GENOMIC DNA]</scope>
    <source>
        <strain evidence="2 3">BCC60</strain>
    </source>
</reference>
<proteinExistence type="predicted"/>
<name>A0A3R9JYV0_STRMT</name>
<organism evidence="2 3">
    <name type="scientific">Streptococcus mitis</name>
    <dbReference type="NCBI Taxonomy" id="28037"/>
    <lineage>
        <taxon>Bacteria</taxon>
        <taxon>Bacillati</taxon>
        <taxon>Bacillota</taxon>
        <taxon>Bacilli</taxon>
        <taxon>Lactobacillales</taxon>
        <taxon>Streptococcaceae</taxon>
        <taxon>Streptococcus</taxon>
        <taxon>Streptococcus mitis group</taxon>
    </lineage>
</organism>
<accession>A0A3R9JYV0</accession>
<gene>
    <name evidence="2" type="ORF">D8847_09635</name>
</gene>
<evidence type="ECO:0000313" key="3">
    <source>
        <dbReference type="Proteomes" id="UP000281657"/>
    </source>
</evidence>
<dbReference type="AlphaFoldDB" id="A0A3R9JYV0"/>
<feature type="chain" id="PRO_5039311646" description="Lipoprotein" evidence="1">
    <location>
        <begin position="22"/>
        <end position="158"/>
    </location>
</feature>
<evidence type="ECO:0008006" key="4">
    <source>
        <dbReference type="Google" id="ProtNLM"/>
    </source>
</evidence>
<keyword evidence="1" id="KW-0732">Signal</keyword>